<dbReference type="InterPro" id="IPR001314">
    <property type="entry name" value="Peptidase_S1A"/>
</dbReference>
<keyword evidence="3 11" id="KW-0645">Protease</keyword>
<dbReference type="KEGG" id="clec:106670544"/>
<comment type="domain">
    <text evidence="12">The clip domain consists of 35-55 residues which are 'knitted' together usually by 3 conserved disulfide bonds forming a clip-like compact structure.</text>
</comment>
<dbReference type="PANTHER" id="PTHR24252:SF7">
    <property type="entry name" value="HYALIN"/>
    <property type="match status" value="1"/>
</dbReference>
<dbReference type="Gene3D" id="3.30.1640.30">
    <property type="match status" value="1"/>
</dbReference>
<feature type="signal peptide" evidence="12">
    <location>
        <begin position="1"/>
        <end position="19"/>
    </location>
</feature>
<dbReference type="InterPro" id="IPR009003">
    <property type="entry name" value="Peptidase_S1_PA"/>
</dbReference>
<evidence type="ECO:0000256" key="13">
    <source>
        <dbReference type="SAM" id="MobiDB-lite"/>
    </source>
</evidence>
<evidence type="ECO:0000256" key="9">
    <source>
        <dbReference type="ARBA" id="ARBA00023180"/>
    </source>
</evidence>
<dbReference type="InterPro" id="IPR018114">
    <property type="entry name" value="TRYPSIN_HIS"/>
</dbReference>
<dbReference type="InterPro" id="IPR022700">
    <property type="entry name" value="CLIP"/>
</dbReference>
<dbReference type="CDD" id="cd00190">
    <property type="entry name" value="Tryp_SPc"/>
    <property type="match status" value="1"/>
</dbReference>
<dbReference type="FunFam" id="3.30.1640.30:FF:000001">
    <property type="entry name" value="Serine protease 7"/>
    <property type="match status" value="1"/>
</dbReference>
<evidence type="ECO:0000256" key="12">
    <source>
        <dbReference type="RuleBase" id="RU366078"/>
    </source>
</evidence>
<dbReference type="EC" id="3.4.21.-" evidence="11"/>
<evidence type="ECO:0000259" key="14">
    <source>
        <dbReference type="PROSITE" id="PS50240"/>
    </source>
</evidence>
<dbReference type="Pfam" id="PF00089">
    <property type="entry name" value="Trypsin"/>
    <property type="match status" value="1"/>
</dbReference>
<evidence type="ECO:0000256" key="8">
    <source>
        <dbReference type="ARBA" id="ARBA00023157"/>
    </source>
</evidence>
<organism evidence="16 17">
    <name type="scientific">Cimex lectularius</name>
    <name type="common">Bed bug</name>
    <name type="synonym">Acanthia lectularia</name>
    <dbReference type="NCBI Taxonomy" id="79782"/>
    <lineage>
        <taxon>Eukaryota</taxon>
        <taxon>Metazoa</taxon>
        <taxon>Ecdysozoa</taxon>
        <taxon>Arthropoda</taxon>
        <taxon>Hexapoda</taxon>
        <taxon>Insecta</taxon>
        <taxon>Pterygota</taxon>
        <taxon>Neoptera</taxon>
        <taxon>Paraneoptera</taxon>
        <taxon>Hemiptera</taxon>
        <taxon>Heteroptera</taxon>
        <taxon>Panheteroptera</taxon>
        <taxon>Cimicomorpha</taxon>
        <taxon>Cimicidae</taxon>
        <taxon>Cimex</taxon>
    </lineage>
</organism>
<evidence type="ECO:0000256" key="10">
    <source>
        <dbReference type="ARBA" id="ARBA00024195"/>
    </source>
</evidence>
<evidence type="ECO:0000256" key="2">
    <source>
        <dbReference type="ARBA" id="ARBA00022525"/>
    </source>
</evidence>
<dbReference type="Proteomes" id="UP000494040">
    <property type="component" value="Unassembled WGS sequence"/>
</dbReference>
<dbReference type="PROSITE" id="PS50240">
    <property type="entry name" value="TRYPSIN_DOM"/>
    <property type="match status" value="1"/>
</dbReference>
<sequence>MKETLFLMTIIGLIFHSECQVSNLRRQVSDECRTPNGLSGVCYNIRQCQSLLDLLRKSRNNPDTRDFLRKSLCGYDSSDPRVCCPNPSAQQPVDSWMNKAEINNGNPQRSNDSFPKLPSPPQCGFSPITHPRIVAGSPAHLGAWPWMAALGYKKRQNSPVNYLCGGALITNKHVVTAAHCTQHPSLTLHVVRLGDLNIDDRVKDNATPIDYEIEKAMTHPGYDARRHTKDIALIYLKQTVQFTDLIKPICLPKSEPLISSNFEKKAPFVTGWGSVKYRGPSSSELLEIQIPVVSNAECQAAYTRLGATITPNEICAGLKNGGKDACLGDSGGPMMMPEEGQHYYLIGVISYGHGCAEPGYPGIYARTTAFIDWIHRNI</sequence>
<reference evidence="16" key="1">
    <citation type="submission" date="2022-01" db="UniProtKB">
        <authorList>
            <consortium name="EnsemblMetazoa"/>
        </authorList>
    </citation>
    <scope>IDENTIFICATION</scope>
</reference>
<evidence type="ECO:0000256" key="6">
    <source>
        <dbReference type="ARBA" id="ARBA00022825"/>
    </source>
</evidence>
<dbReference type="InterPro" id="IPR043504">
    <property type="entry name" value="Peptidase_S1_PA_chymotrypsin"/>
</dbReference>
<evidence type="ECO:0000256" key="5">
    <source>
        <dbReference type="ARBA" id="ARBA00022801"/>
    </source>
</evidence>
<name>A0A8I6SAW3_CIMLE</name>
<keyword evidence="5 11" id="KW-0378">Hydrolase</keyword>
<comment type="similarity">
    <text evidence="10 12">Belongs to the peptidase S1 family. CLIP subfamily.</text>
</comment>
<dbReference type="GO" id="GO:0005576">
    <property type="term" value="C:extracellular region"/>
    <property type="evidence" value="ECO:0007669"/>
    <property type="project" value="UniProtKB-SubCell"/>
</dbReference>
<dbReference type="FunFam" id="2.40.10.10:FF:000015">
    <property type="entry name" value="Atrial natriuretic peptide-converting enzyme"/>
    <property type="match status" value="1"/>
</dbReference>
<dbReference type="GO" id="GO:0004252">
    <property type="term" value="F:serine-type endopeptidase activity"/>
    <property type="evidence" value="ECO:0007669"/>
    <property type="project" value="UniProtKB-UniRule"/>
</dbReference>
<dbReference type="PROSITE" id="PS51888">
    <property type="entry name" value="CLIP"/>
    <property type="match status" value="1"/>
</dbReference>
<dbReference type="SUPFAM" id="SSF50494">
    <property type="entry name" value="Trypsin-like serine proteases"/>
    <property type="match status" value="1"/>
</dbReference>
<evidence type="ECO:0000313" key="16">
    <source>
        <dbReference type="EnsemblMetazoa" id="XP_014256481.1"/>
    </source>
</evidence>
<protein>
    <recommendedName>
        <fullName evidence="12">CLIP domain-containing serine protease</fullName>
        <ecNumber evidence="11">3.4.21.-</ecNumber>
    </recommendedName>
</protein>
<dbReference type="PRINTS" id="PR00722">
    <property type="entry name" value="CHYMOTRYPSIN"/>
</dbReference>
<dbReference type="SMART" id="SM00680">
    <property type="entry name" value="CLIP"/>
    <property type="match status" value="1"/>
</dbReference>
<keyword evidence="9" id="KW-0325">Glycoprotein</keyword>
<dbReference type="GO" id="GO:0006508">
    <property type="term" value="P:proteolysis"/>
    <property type="evidence" value="ECO:0007669"/>
    <property type="project" value="UniProtKB-KW"/>
</dbReference>
<evidence type="ECO:0000256" key="3">
    <source>
        <dbReference type="ARBA" id="ARBA00022670"/>
    </source>
</evidence>
<dbReference type="EnsemblMetazoa" id="XM_014400995.2">
    <property type="protein sequence ID" value="XP_014256481.1"/>
    <property type="gene ID" value="LOC106670544"/>
</dbReference>
<evidence type="ECO:0000313" key="17">
    <source>
        <dbReference type="Proteomes" id="UP000494040"/>
    </source>
</evidence>
<dbReference type="Gene3D" id="2.40.10.10">
    <property type="entry name" value="Trypsin-like serine proteases"/>
    <property type="match status" value="2"/>
</dbReference>
<feature type="domain" description="Peptidase S1" evidence="14">
    <location>
        <begin position="133"/>
        <end position="378"/>
    </location>
</feature>
<dbReference type="GeneID" id="106670544"/>
<dbReference type="PROSITE" id="PS00135">
    <property type="entry name" value="TRYPSIN_SER"/>
    <property type="match status" value="1"/>
</dbReference>
<accession>A0A8I6SAW3</accession>
<evidence type="ECO:0000256" key="1">
    <source>
        <dbReference type="ARBA" id="ARBA00004613"/>
    </source>
</evidence>
<proteinExistence type="inferred from homology"/>
<dbReference type="AlphaFoldDB" id="A0A8I6SAW3"/>
<dbReference type="Pfam" id="PF12032">
    <property type="entry name" value="CLIP"/>
    <property type="match status" value="1"/>
</dbReference>
<evidence type="ECO:0000259" key="15">
    <source>
        <dbReference type="PROSITE" id="PS51888"/>
    </source>
</evidence>
<dbReference type="OrthoDB" id="425190at2759"/>
<keyword evidence="8" id="KW-1015">Disulfide bond</keyword>
<dbReference type="InterPro" id="IPR033116">
    <property type="entry name" value="TRYPSIN_SER"/>
</dbReference>
<dbReference type="PANTHER" id="PTHR24252">
    <property type="entry name" value="ACROSIN-RELATED"/>
    <property type="match status" value="1"/>
</dbReference>
<keyword evidence="6 11" id="KW-0720">Serine protease</keyword>
<dbReference type="OMA" id="TEPRYNP"/>
<evidence type="ECO:0000256" key="11">
    <source>
        <dbReference type="RuleBase" id="RU363034"/>
    </source>
</evidence>
<keyword evidence="17" id="KW-1185">Reference proteome</keyword>
<dbReference type="InterPro" id="IPR001254">
    <property type="entry name" value="Trypsin_dom"/>
</dbReference>
<comment type="subcellular location">
    <subcellularLocation>
        <location evidence="1 12">Secreted</location>
    </subcellularLocation>
</comment>
<dbReference type="PROSITE" id="PS00134">
    <property type="entry name" value="TRYPSIN_HIS"/>
    <property type="match status" value="1"/>
</dbReference>
<evidence type="ECO:0000256" key="4">
    <source>
        <dbReference type="ARBA" id="ARBA00022729"/>
    </source>
</evidence>
<feature type="compositionally biased region" description="Polar residues" evidence="13">
    <location>
        <begin position="102"/>
        <end position="113"/>
    </location>
</feature>
<keyword evidence="4 12" id="KW-0732">Signal</keyword>
<keyword evidence="7" id="KW-0865">Zymogen</keyword>
<feature type="chain" id="PRO_5035338466" description="CLIP domain-containing serine protease" evidence="12">
    <location>
        <begin position="20"/>
        <end position="378"/>
    </location>
</feature>
<dbReference type="RefSeq" id="XP_014256481.1">
    <property type="nucleotide sequence ID" value="XM_014400995.2"/>
</dbReference>
<evidence type="ECO:0000256" key="7">
    <source>
        <dbReference type="ARBA" id="ARBA00023145"/>
    </source>
</evidence>
<dbReference type="SMART" id="SM00020">
    <property type="entry name" value="Tryp_SPc"/>
    <property type="match status" value="1"/>
</dbReference>
<feature type="region of interest" description="Disordered" evidence="13">
    <location>
        <begin position="102"/>
        <end position="121"/>
    </location>
</feature>
<feature type="domain" description="Clip" evidence="15">
    <location>
        <begin position="31"/>
        <end position="84"/>
    </location>
</feature>
<keyword evidence="2 12" id="KW-0964">Secreted</keyword>
<dbReference type="InterPro" id="IPR038565">
    <property type="entry name" value="CLIP_sf"/>
</dbReference>